<organism evidence="1 2">
    <name type="scientific">Candidatus Brocadia fulgida</name>
    <dbReference type="NCBI Taxonomy" id="380242"/>
    <lineage>
        <taxon>Bacteria</taxon>
        <taxon>Pseudomonadati</taxon>
        <taxon>Planctomycetota</taxon>
        <taxon>Candidatus Brocadiia</taxon>
        <taxon>Candidatus Brocadiales</taxon>
        <taxon>Candidatus Brocadiaceae</taxon>
        <taxon>Candidatus Brocadia</taxon>
    </lineage>
</organism>
<sequence length="209" mass="23569">MSFPHISEDLKSVSVRIGGMCFTAEAVLRLCIDGFIGHKAELIGGAQERTVSLNEEGNQLRKLLRDKATERTGNKEQIKYLLATLSSVRLALNGLDSLSRHVKFKIDEKIILSDKGFDEIRYLFHASLDILKSAGDTIANRKESFMKYVMDKCANLEILARQYAERHEERLITGICLPDASPVYVCIVDSVLTVVWHIKNAVTRLFGKW</sequence>
<evidence type="ECO:0008006" key="3">
    <source>
        <dbReference type="Google" id="ProtNLM"/>
    </source>
</evidence>
<name>A0A0M2UZR8_9BACT</name>
<accession>A0A0M2UZR8</accession>
<dbReference type="EMBL" id="LAQJ01000103">
    <property type="protein sequence ID" value="KKO20466.1"/>
    <property type="molecule type" value="Genomic_DNA"/>
</dbReference>
<reference evidence="1 2" key="1">
    <citation type="journal article" date="2013" name="BMC Microbiol.">
        <title>Identification of the type II cytochrome c maturation pathway in anammox bacteria by comparative genomics.</title>
        <authorList>
            <person name="Ferousi C."/>
            <person name="Speth D.R."/>
            <person name="Reimann J."/>
            <person name="Op den Camp H.J."/>
            <person name="Allen J.W."/>
            <person name="Keltjens J.T."/>
            <person name="Jetten M.S."/>
        </authorList>
    </citation>
    <scope>NUCLEOTIDE SEQUENCE [LARGE SCALE GENOMIC DNA]</scope>
    <source>
        <strain evidence="1">RU1</strain>
    </source>
</reference>
<proteinExistence type="predicted"/>
<protein>
    <recommendedName>
        <fullName evidence="3">PhoU domain-containing protein</fullName>
    </recommendedName>
</protein>
<dbReference type="SUPFAM" id="SSF109755">
    <property type="entry name" value="PhoU-like"/>
    <property type="match status" value="1"/>
</dbReference>
<dbReference type="Proteomes" id="UP000034954">
    <property type="component" value="Unassembled WGS sequence"/>
</dbReference>
<gene>
    <name evidence="1" type="ORF">BROFUL_00822</name>
</gene>
<dbReference type="InterPro" id="IPR038078">
    <property type="entry name" value="PhoU-like_sf"/>
</dbReference>
<evidence type="ECO:0000313" key="1">
    <source>
        <dbReference type="EMBL" id="KKO20466.1"/>
    </source>
</evidence>
<evidence type="ECO:0000313" key="2">
    <source>
        <dbReference type="Proteomes" id="UP000034954"/>
    </source>
</evidence>
<dbReference type="AlphaFoldDB" id="A0A0M2UZR8"/>
<comment type="caution">
    <text evidence="1">The sequence shown here is derived from an EMBL/GenBank/DDBJ whole genome shotgun (WGS) entry which is preliminary data.</text>
</comment>
<keyword evidence="2" id="KW-1185">Reference proteome</keyword>
<dbReference type="Gene3D" id="1.20.58.220">
    <property type="entry name" value="Phosphate transport system protein phou homolog 2, domain 2"/>
    <property type="match status" value="1"/>
</dbReference>